<feature type="region of interest" description="Disordered" evidence="4">
    <location>
        <begin position="237"/>
        <end position="257"/>
    </location>
</feature>
<evidence type="ECO:0000256" key="3">
    <source>
        <dbReference type="SAM" id="Coils"/>
    </source>
</evidence>
<dbReference type="GO" id="GO:0005634">
    <property type="term" value="C:nucleus"/>
    <property type="evidence" value="ECO:0007669"/>
    <property type="project" value="UniProtKB-SubCell"/>
</dbReference>
<dbReference type="EMBL" id="GG738931">
    <property type="protein sequence ID" value="EFC36386.1"/>
    <property type="molecule type" value="Genomic_DNA"/>
</dbReference>
<evidence type="ECO:0000256" key="2">
    <source>
        <dbReference type="ARBA" id="ARBA00023242"/>
    </source>
</evidence>
<accession>D2W3H8</accession>
<name>D2W3H8_NAEGR</name>
<gene>
    <name evidence="6" type="ORF">NAEGRDRAFT_54422</name>
</gene>
<reference evidence="6 7" key="1">
    <citation type="journal article" date="2010" name="Cell">
        <title>The genome of Naegleria gruberi illuminates early eukaryotic versatility.</title>
        <authorList>
            <person name="Fritz-Laylin L.K."/>
            <person name="Prochnik S.E."/>
            <person name="Ginger M.L."/>
            <person name="Dacks J.B."/>
            <person name="Carpenter M.L."/>
            <person name="Field M.C."/>
            <person name="Kuo A."/>
            <person name="Paredez A."/>
            <person name="Chapman J."/>
            <person name="Pham J."/>
            <person name="Shu S."/>
            <person name="Neupane R."/>
            <person name="Cipriano M."/>
            <person name="Mancuso J."/>
            <person name="Tu H."/>
            <person name="Salamov A."/>
            <person name="Lindquist E."/>
            <person name="Shapiro H."/>
            <person name="Lucas S."/>
            <person name="Grigoriev I.V."/>
            <person name="Cande W.Z."/>
            <person name="Fulton C."/>
            <person name="Rokhsar D.S."/>
            <person name="Dawson S.C."/>
        </authorList>
    </citation>
    <scope>NUCLEOTIDE SEQUENCE [LARGE SCALE GENOMIC DNA]</scope>
    <source>
        <strain evidence="6 7">NEG-M</strain>
    </source>
</reference>
<dbReference type="AlphaFoldDB" id="D2W3H8"/>
<proteinExistence type="predicted"/>
<evidence type="ECO:0000256" key="4">
    <source>
        <dbReference type="SAM" id="MobiDB-lite"/>
    </source>
</evidence>
<sequence length="583" mass="68199">MRVTVPVVHQESEIPPEFKHEDNDEYWCFLTNFEFRDSRTTSLKSPEFITEKGVSLMLTGYLLTPEEYKSSPDEKGEYFVKIVNLRQWAFDHEDETRGIWVESKRHWFKLIKPTREFKVIYESFEKKSNIWLDLRPVLTRWIKKFDKCSDEDVKAVINDLTMEYVMKSMKVKGHSEEELIENAFFIHDKAVQDFDTFSFEDSSENQLLRTPFMKDLLELSSEKSKIPIIAKSHSVDKKGKEKQVVTEEDFSSDDEDMDVKIVIDDCSSSEDDDDEEYFVTVKAGLEDEHSKDEHDDDDDDYEETLKKKRTSSQAAKRNTPEKKRPYARRTSKKRTPTKNVDNSENQKEIEKVTPKKRKESTISRETNDDDEDFNESEEEYSSENGKTKQKRRKFEKPRKATVCYFREYTSQPGVPTMEELLNQEFTPRLITQLSTKYEPGLAIPACIPCSLKSQKVCNRELPCNHCENGECYYFTSDNGLLIGEMKIAALKELYAKIDEEKAAKEQSSSDILDNLIKETAQTAEPEEVEIVEEHNEELERNRERAAALREEIKKLKKIAQQETALNERKKKELKEIFNSLSSK</sequence>
<feature type="compositionally biased region" description="Basic residues" evidence="4">
    <location>
        <begin position="325"/>
        <end position="336"/>
    </location>
</feature>
<dbReference type="OrthoDB" id="39175at2759"/>
<dbReference type="Proteomes" id="UP000006671">
    <property type="component" value="Unassembled WGS sequence"/>
</dbReference>
<keyword evidence="2" id="KW-0539">Nucleus</keyword>
<dbReference type="InterPro" id="IPR022702">
    <property type="entry name" value="Cytosine_MeTrfase1_RFD"/>
</dbReference>
<evidence type="ECO:0000313" key="6">
    <source>
        <dbReference type="EMBL" id="EFC36386.1"/>
    </source>
</evidence>
<evidence type="ECO:0000256" key="1">
    <source>
        <dbReference type="ARBA" id="ARBA00004123"/>
    </source>
</evidence>
<dbReference type="VEuPathDB" id="AmoebaDB:NAEGRDRAFT_54422"/>
<evidence type="ECO:0000259" key="5">
    <source>
        <dbReference type="Pfam" id="PF12047"/>
    </source>
</evidence>
<feature type="coiled-coil region" evidence="3">
    <location>
        <begin position="487"/>
        <end position="572"/>
    </location>
</feature>
<keyword evidence="3" id="KW-0175">Coiled coil</keyword>
<evidence type="ECO:0000313" key="7">
    <source>
        <dbReference type="Proteomes" id="UP000006671"/>
    </source>
</evidence>
<protein>
    <submittedName>
        <fullName evidence="6">Predicted protein</fullName>
    </submittedName>
</protein>
<keyword evidence="7" id="KW-1185">Reference proteome</keyword>
<dbReference type="OMA" id="WAFDHED"/>
<dbReference type="InParanoid" id="D2W3H8"/>
<feature type="domain" description="RFTS" evidence="5">
    <location>
        <begin position="30"/>
        <end position="130"/>
    </location>
</feature>
<feature type="compositionally biased region" description="Basic and acidic residues" evidence="4">
    <location>
        <begin position="344"/>
        <end position="366"/>
    </location>
</feature>
<dbReference type="GeneID" id="8862488"/>
<feature type="compositionally biased region" description="Acidic residues" evidence="4">
    <location>
        <begin position="367"/>
        <end position="381"/>
    </location>
</feature>
<dbReference type="KEGG" id="ngr:NAEGRDRAFT_54422"/>
<comment type="subcellular location">
    <subcellularLocation>
        <location evidence="1">Nucleus</location>
    </subcellularLocation>
</comment>
<dbReference type="Pfam" id="PF12047">
    <property type="entry name" value="DNMT1-RFD"/>
    <property type="match status" value="1"/>
</dbReference>
<organism evidence="7">
    <name type="scientific">Naegleria gruberi</name>
    <name type="common">Amoeba</name>
    <dbReference type="NCBI Taxonomy" id="5762"/>
    <lineage>
        <taxon>Eukaryota</taxon>
        <taxon>Discoba</taxon>
        <taxon>Heterolobosea</taxon>
        <taxon>Tetramitia</taxon>
        <taxon>Eutetramitia</taxon>
        <taxon>Vahlkampfiidae</taxon>
        <taxon>Naegleria</taxon>
    </lineage>
</organism>
<feature type="region of interest" description="Disordered" evidence="4">
    <location>
        <begin position="283"/>
        <end position="393"/>
    </location>
</feature>
<feature type="compositionally biased region" description="Acidic residues" evidence="4">
    <location>
        <begin position="246"/>
        <end position="257"/>
    </location>
</feature>
<dbReference type="RefSeq" id="XP_002669130.1">
    <property type="nucleotide sequence ID" value="XM_002669084.1"/>
</dbReference>
<feature type="compositionally biased region" description="Basic and acidic residues" evidence="4">
    <location>
        <begin position="284"/>
        <end position="293"/>
    </location>
</feature>
<dbReference type="Gene3D" id="1.10.10.2230">
    <property type="match status" value="1"/>
</dbReference>